<dbReference type="InterPro" id="IPR029052">
    <property type="entry name" value="Metallo-depent_PP-like"/>
</dbReference>
<sequence length="393" mass="44459">MKTHLINKRSLVILRYLSEVFLFIIISLYACTSNSQEKHNHRYGERSFNYESRSDTLTLLFVGDAMQHLPQVTNAKIEGGFDYDACFDKIRNEVRSVDIAVVNFETTLGGKPYSGYPQFSSPREYAAALKNAGFGIFLTANNHCLDRYTKGLNRTIAALDTLGITHLGTYTDSVSRVHEYPLIIDKNNIRMAFFNYTYGTNGIGVILPSVVNYIDTVQIKADLETAKMKGAELMIACIHWGEEYHKKPTYFQKQIATFLRREGVQLIIGAHPHVIQPMSLKKDSIGASCLIVYSLGNFISNMQDPDTQGGAIVKVKVIKNDHGIDISDARYALHYTQRPAHRAGKGYEVLPAASVLPFVKDSFPLLYIPMKRFVENNRHFLQENNYGVEEYIF</sequence>
<feature type="domain" description="Capsule synthesis protein CapA" evidence="3">
    <location>
        <begin position="58"/>
        <end position="302"/>
    </location>
</feature>
<keyword evidence="2" id="KW-0812">Transmembrane</keyword>
<dbReference type="RefSeq" id="WP_255025966.1">
    <property type="nucleotide sequence ID" value="NZ_JANDHW010000003.1"/>
</dbReference>
<keyword evidence="2" id="KW-1133">Transmembrane helix</keyword>
<evidence type="ECO:0000256" key="2">
    <source>
        <dbReference type="SAM" id="Phobius"/>
    </source>
</evidence>
<evidence type="ECO:0000259" key="3">
    <source>
        <dbReference type="SMART" id="SM00854"/>
    </source>
</evidence>
<feature type="transmembrane region" description="Helical" evidence="2">
    <location>
        <begin position="12"/>
        <end position="30"/>
    </location>
</feature>
<dbReference type="InterPro" id="IPR019079">
    <property type="entry name" value="Capsule_synth_CapA"/>
</dbReference>
<comment type="similarity">
    <text evidence="1">Belongs to the CapA family.</text>
</comment>
<dbReference type="PANTHER" id="PTHR33393">
    <property type="entry name" value="POLYGLUTAMINE SYNTHESIS ACCESSORY PROTEIN RV0574C-RELATED"/>
    <property type="match status" value="1"/>
</dbReference>
<dbReference type="EMBL" id="JANDHW010000003">
    <property type="protein sequence ID" value="MCP9611248.1"/>
    <property type="molecule type" value="Genomic_DNA"/>
</dbReference>
<dbReference type="CDD" id="cd07381">
    <property type="entry name" value="MPP_CapA"/>
    <property type="match status" value="1"/>
</dbReference>
<comment type="caution">
    <text evidence="4">The sequence shown here is derived from an EMBL/GenBank/DDBJ whole genome shotgun (WGS) entry which is preliminary data.</text>
</comment>
<proteinExistence type="inferred from homology"/>
<dbReference type="Gene3D" id="3.60.21.10">
    <property type="match status" value="1"/>
</dbReference>
<dbReference type="SMART" id="SM00854">
    <property type="entry name" value="PGA_cap"/>
    <property type="match status" value="1"/>
</dbReference>
<organism evidence="4 5">
    <name type="scientific">Coprobacter tertius</name>
    <dbReference type="NCBI Taxonomy" id="2944915"/>
    <lineage>
        <taxon>Bacteria</taxon>
        <taxon>Pseudomonadati</taxon>
        <taxon>Bacteroidota</taxon>
        <taxon>Bacteroidia</taxon>
        <taxon>Bacteroidales</taxon>
        <taxon>Barnesiellaceae</taxon>
        <taxon>Coprobacter</taxon>
    </lineage>
</organism>
<protein>
    <submittedName>
        <fullName evidence="4">CapA family protein</fullName>
    </submittedName>
</protein>
<dbReference type="Proteomes" id="UP001205603">
    <property type="component" value="Unassembled WGS sequence"/>
</dbReference>
<evidence type="ECO:0000313" key="5">
    <source>
        <dbReference type="Proteomes" id="UP001205603"/>
    </source>
</evidence>
<evidence type="ECO:0000256" key="1">
    <source>
        <dbReference type="ARBA" id="ARBA00005662"/>
    </source>
</evidence>
<gene>
    <name evidence="4" type="ORF">NMU02_03980</name>
</gene>
<name>A0ABT1MF51_9BACT</name>
<reference evidence="4 5" key="1">
    <citation type="submission" date="2022-07" db="EMBL/GenBank/DDBJ databases">
        <title>Fecal culturing of patients with breast cancer.</title>
        <authorList>
            <person name="Teng N.M.Y."/>
            <person name="Kiu R."/>
            <person name="Evans R."/>
            <person name="Baker D.J."/>
            <person name="Zenner C."/>
            <person name="Robinson S.D."/>
            <person name="Hall L.J."/>
        </authorList>
    </citation>
    <scope>NUCLEOTIDE SEQUENCE [LARGE SCALE GENOMIC DNA]</scope>
    <source>
        <strain evidence="4 5">LH1063</strain>
    </source>
</reference>
<dbReference type="SUPFAM" id="SSF56300">
    <property type="entry name" value="Metallo-dependent phosphatases"/>
    <property type="match status" value="1"/>
</dbReference>
<evidence type="ECO:0000313" key="4">
    <source>
        <dbReference type="EMBL" id="MCP9611248.1"/>
    </source>
</evidence>
<dbReference type="PROSITE" id="PS51257">
    <property type="entry name" value="PROKAR_LIPOPROTEIN"/>
    <property type="match status" value="1"/>
</dbReference>
<keyword evidence="5" id="KW-1185">Reference proteome</keyword>
<dbReference type="Pfam" id="PF09587">
    <property type="entry name" value="PGA_cap"/>
    <property type="match status" value="1"/>
</dbReference>
<dbReference type="PANTHER" id="PTHR33393:SF12">
    <property type="entry name" value="CAPSULE BIOSYNTHESIS PROTEIN CAPA"/>
    <property type="match status" value="1"/>
</dbReference>
<keyword evidence="2" id="KW-0472">Membrane</keyword>
<dbReference type="InterPro" id="IPR052169">
    <property type="entry name" value="CW_Biosynth-Accessory"/>
</dbReference>
<accession>A0ABT1MF51</accession>